<dbReference type="EMBL" id="CAJVPS010029317">
    <property type="protein sequence ID" value="CAG8728522.1"/>
    <property type="molecule type" value="Genomic_DNA"/>
</dbReference>
<reference evidence="1" key="1">
    <citation type="submission" date="2021-06" db="EMBL/GenBank/DDBJ databases">
        <authorList>
            <person name="Kallberg Y."/>
            <person name="Tangrot J."/>
            <person name="Rosling A."/>
        </authorList>
    </citation>
    <scope>NUCLEOTIDE SEQUENCE</scope>
    <source>
        <strain evidence="1">FL130A</strain>
    </source>
</reference>
<accession>A0A9N9IBF5</accession>
<dbReference type="SUPFAM" id="SSF50494">
    <property type="entry name" value="Trypsin-like serine proteases"/>
    <property type="match status" value="1"/>
</dbReference>
<comment type="caution">
    <text evidence="1">The sequence shown here is derived from an EMBL/GenBank/DDBJ whole genome shotgun (WGS) entry which is preliminary data.</text>
</comment>
<gene>
    <name evidence="1" type="ORF">ALEPTO_LOCUS12528</name>
</gene>
<name>A0A9N9IBF5_9GLOM</name>
<evidence type="ECO:0000313" key="1">
    <source>
        <dbReference type="EMBL" id="CAG8728522.1"/>
    </source>
</evidence>
<evidence type="ECO:0000313" key="2">
    <source>
        <dbReference type="Proteomes" id="UP000789508"/>
    </source>
</evidence>
<dbReference type="Gene3D" id="2.40.10.10">
    <property type="entry name" value="Trypsin-like serine proteases"/>
    <property type="match status" value="1"/>
</dbReference>
<organism evidence="1 2">
    <name type="scientific">Ambispora leptoticha</name>
    <dbReference type="NCBI Taxonomy" id="144679"/>
    <lineage>
        <taxon>Eukaryota</taxon>
        <taxon>Fungi</taxon>
        <taxon>Fungi incertae sedis</taxon>
        <taxon>Mucoromycota</taxon>
        <taxon>Glomeromycotina</taxon>
        <taxon>Glomeromycetes</taxon>
        <taxon>Archaeosporales</taxon>
        <taxon>Ambisporaceae</taxon>
        <taxon>Ambispora</taxon>
    </lineage>
</organism>
<feature type="non-terminal residue" evidence="1">
    <location>
        <position position="1"/>
    </location>
</feature>
<sequence length="252" mass="29205">ELEVDFNTWANGDKLFPLRDHYIYIEIRNNDVFRGPPNKTTNAKHPGPSEELHKRNLTAEINVTIRAGDGIFHEFYKRRKTCSAGFFVRSNKRIKSKKLGNYKTYVITERNYCFEGDATTKGKTFLHLPWNSNLPTYKTKSVGTMELPNFANPYNFAEIQMTSQSKIKRLPTIRDQLYQELRIHDTKKESETIPGGHICHSGFGTHVTCGYIIAFNGFYWDENKRISERLIITDMQTDKEDLGGPVFMYTTE</sequence>
<feature type="non-terminal residue" evidence="1">
    <location>
        <position position="252"/>
    </location>
</feature>
<dbReference type="AlphaFoldDB" id="A0A9N9IBF5"/>
<dbReference type="Proteomes" id="UP000789508">
    <property type="component" value="Unassembled WGS sequence"/>
</dbReference>
<dbReference type="OrthoDB" id="3762657at2759"/>
<keyword evidence="2" id="KW-1185">Reference proteome</keyword>
<protein>
    <submittedName>
        <fullName evidence="1">12807_t:CDS:1</fullName>
    </submittedName>
</protein>
<dbReference type="InterPro" id="IPR009003">
    <property type="entry name" value="Peptidase_S1_PA"/>
</dbReference>
<proteinExistence type="predicted"/>
<dbReference type="InterPro" id="IPR043504">
    <property type="entry name" value="Peptidase_S1_PA_chymotrypsin"/>
</dbReference>